<dbReference type="STRING" id="491952.Mar181_0483"/>
<dbReference type="HOGENOM" id="CLU_2974173_0_0_6"/>
<evidence type="ECO:0000313" key="2">
    <source>
        <dbReference type="Proteomes" id="UP000009230"/>
    </source>
</evidence>
<name>F6CZ90_MARPP</name>
<protein>
    <submittedName>
        <fullName evidence="1">Uncharacterized protein</fullName>
    </submittedName>
</protein>
<gene>
    <name evidence="1" type="ordered locus">Mar181_0483</name>
</gene>
<organism evidence="1 2">
    <name type="scientific">Marinomonas posidonica (strain CECT 7376 / NCIMB 14433 / IVIA-Po-181)</name>
    <dbReference type="NCBI Taxonomy" id="491952"/>
    <lineage>
        <taxon>Bacteria</taxon>
        <taxon>Pseudomonadati</taxon>
        <taxon>Pseudomonadota</taxon>
        <taxon>Gammaproteobacteria</taxon>
        <taxon>Oceanospirillales</taxon>
        <taxon>Oceanospirillaceae</taxon>
        <taxon>Marinomonas</taxon>
    </lineage>
</organism>
<keyword evidence="2" id="KW-1185">Reference proteome</keyword>
<evidence type="ECO:0000313" key="1">
    <source>
        <dbReference type="EMBL" id="AEF53546.1"/>
    </source>
</evidence>
<dbReference type="RefSeq" id="WP_013795023.1">
    <property type="nucleotide sequence ID" value="NC_015559.1"/>
</dbReference>
<dbReference type="EMBL" id="CP002771">
    <property type="protein sequence ID" value="AEF53546.1"/>
    <property type="molecule type" value="Genomic_DNA"/>
</dbReference>
<reference evidence="1 2" key="1">
    <citation type="journal article" date="2012" name="Stand. Genomic Sci.">
        <title>Complete genome sequence of Marinomonas posidonica type strain (IVIA-Po-181(T)).</title>
        <authorList>
            <person name="Lucas-Elio P."/>
            <person name="Goodwin L."/>
            <person name="Woyke T."/>
            <person name="Pitluck S."/>
            <person name="Nolan M."/>
            <person name="Kyrpides N.C."/>
            <person name="Detter J.C."/>
            <person name="Copeland A."/>
            <person name="Lu M."/>
            <person name="Bruce D."/>
            <person name="Detter C."/>
            <person name="Tapia R."/>
            <person name="Han S."/>
            <person name="Land M.L."/>
            <person name="Ivanova N."/>
            <person name="Mikhailova N."/>
            <person name="Johnston A.W."/>
            <person name="Sanchez-Amat A."/>
        </authorList>
    </citation>
    <scope>NUCLEOTIDE SEQUENCE [LARGE SCALE GENOMIC DNA]</scope>
    <source>
        <strain evidence="2">CECT 7376 / NCIMB 14433 / IVIA-Po-181</strain>
    </source>
</reference>
<sequence length="58" mass="6563">MTVKNLQIFWVISNFKQDPTDIIDVIKPTGEYVIFDQGDGVLVPEKVIGSGFYSQSKR</sequence>
<dbReference type="AlphaFoldDB" id="F6CZ90"/>
<dbReference type="KEGG" id="mpc:Mar181_0483"/>
<proteinExistence type="predicted"/>
<dbReference type="Proteomes" id="UP000009230">
    <property type="component" value="Chromosome"/>
</dbReference>
<accession>F6CZ90</accession>